<dbReference type="OrthoDB" id="378200at2759"/>
<feature type="region of interest" description="Disordered" evidence="1">
    <location>
        <begin position="126"/>
        <end position="166"/>
    </location>
</feature>
<accession>A0A1J1H7M6</accession>
<organism evidence="2 3">
    <name type="scientific">Plasmodium relictum</name>
    <dbReference type="NCBI Taxonomy" id="85471"/>
    <lineage>
        <taxon>Eukaryota</taxon>
        <taxon>Sar</taxon>
        <taxon>Alveolata</taxon>
        <taxon>Apicomplexa</taxon>
        <taxon>Aconoidasida</taxon>
        <taxon>Haemosporida</taxon>
        <taxon>Plasmodiidae</taxon>
        <taxon>Plasmodium</taxon>
        <taxon>Plasmodium (Haemamoeba)</taxon>
    </lineage>
</organism>
<dbReference type="GeneID" id="39735532"/>
<dbReference type="VEuPathDB" id="PlasmoDB:PRELSG_0719500"/>
<evidence type="ECO:0000256" key="1">
    <source>
        <dbReference type="SAM" id="MobiDB-lite"/>
    </source>
</evidence>
<feature type="compositionally biased region" description="Basic and acidic residues" evidence="1">
    <location>
        <begin position="154"/>
        <end position="163"/>
    </location>
</feature>
<sequence length="220" mass="26364">MSNLSSLLISNNSLKNETKSLLRSINENENNDKNIETINSESVKIKLINLQEYKTKKFLDERKNINAWNSNNNQKKDEKKEKKKEKKKETETEKEKEKKIEENNEKKLFRPTPLKQKKEEVVEELFPDLLQSKKTNKSEKEKKKNQIPKKNKKEKADKKKNKEEEEINFPQIEEIQKKNFNIFDVVDIKKDYEPIQRNSDKVLEKYKNKKKFDDSMILCN</sequence>
<dbReference type="EMBL" id="LN835302">
    <property type="protein sequence ID" value="CRG99430.1"/>
    <property type="molecule type" value="Genomic_DNA"/>
</dbReference>
<dbReference type="OMA" id="NNFPPIE"/>
<name>A0A1J1H7M6_PLARL</name>
<dbReference type="KEGG" id="prel:PRELSG_0719500"/>
<feature type="region of interest" description="Disordered" evidence="1">
    <location>
        <begin position="59"/>
        <end position="114"/>
    </location>
</feature>
<reference evidence="2 3" key="1">
    <citation type="submission" date="2015-04" db="EMBL/GenBank/DDBJ databases">
        <authorList>
            <consortium name="Pathogen Informatics"/>
        </authorList>
    </citation>
    <scope>NUCLEOTIDE SEQUENCE [LARGE SCALE GENOMIC DNA]</scope>
    <source>
        <strain evidence="2 3">SGS1</strain>
    </source>
</reference>
<gene>
    <name evidence="2" type="ORF">PRELSG_0719500</name>
</gene>
<dbReference type="RefSeq" id="XP_028532437.1">
    <property type="nucleotide sequence ID" value="XM_028675894.1"/>
</dbReference>
<evidence type="ECO:0000313" key="2">
    <source>
        <dbReference type="EMBL" id="CRG99430.1"/>
    </source>
</evidence>
<dbReference type="AlphaFoldDB" id="A0A1J1H7M6"/>
<feature type="compositionally biased region" description="Basic and acidic residues" evidence="1">
    <location>
        <begin position="87"/>
        <end position="108"/>
    </location>
</feature>
<proteinExistence type="predicted"/>
<evidence type="ECO:0000313" key="3">
    <source>
        <dbReference type="Proteomes" id="UP000220158"/>
    </source>
</evidence>
<keyword evidence="3" id="KW-1185">Reference proteome</keyword>
<protein>
    <submittedName>
        <fullName evidence="2">Uncharacterized protein</fullName>
    </submittedName>
</protein>
<dbReference type="Proteomes" id="UP000220158">
    <property type="component" value="Chromosome 7"/>
</dbReference>